<comment type="caution">
    <text evidence="12">The sequence shown here is derived from an EMBL/GenBank/DDBJ whole genome shotgun (WGS) entry which is preliminary data.</text>
</comment>
<dbReference type="SUPFAM" id="SSF52768">
    <property type="entry name" value="Arginase/deacetylase"/>
    <property type="match status" value="1"/>
</dbReference>
<dbReference type="GO" id="GO:0000118">
    <property type="term" value="C:histone deacetylase complex"/>
    <property type="evidence" value="ECO:0007669"/>
    <property type="project" value="TreeGrafter"/>
</dbReference>
<dbReference type="Proteomes" id="UP001295684">
    <property type="component" value="Unassembled WGS sequence"/>
</dbReference>
<dbReference type="EC" id="3.5.1.98" evidence="3"/>
<keyword evidence="6" id="KW-0156">Chromatin regulator</keyword>
<evidence type="ECO:0000256" key="5">
    <source>
        <dbReference type="ARBA" id="ARBA00022801"/>
    </source>
</evidence>
<dbReference type="GO" id="GO:0141221">
    <property type="term" value="F:histone deacetylase activity, hydrolytic mechanism"/>
    <property type="evidence" value="ECO:0007669"/>
    <property type="project" value="UniProtKB-EC"/>
</dbReference>
<feature type="compositionally biased region" description="Basic and acidic residues" evidence="10">
    <location>
        <begin position="10"/>
        <end position="22"/>
    </location>
</feature>
<dbReference type="Gene3D" id="3.40.800.20">
    <property type="entry name" value="Histone deacetylase domain"/>
    <property type="match status" value="1"/>
</dbReference>
<name>A0AAD1ULJ9_EUPCR</name>
<keyword evidence="4" id="KW-0678">Repressor</keyword>
<keyword evidence="8" id="KW-0804">Transcription</keyword>
<dbReference type="CDD" id="cd09992">
    <property type="entry name" value="HDAC_classII"/>
    <property type="match status" value="1"/>
</dbReference>
<evidence type="ECO:0000256" key="6">
    <source>
        <dbReference type="ARBA" id="ARBA00022853"/>
    </source>
</evidence>
<proteinExistence type="inferred from homology"/>
<keyword evidence="13" id="KW-1185">Reference proteome</keyword>
<evidence type="ECO:0000256" key="7">
    <source>
        <dbReference type="ARBA" id="ARBA00023015"/>
    </source>
</evidence>
<keyword evidence="9" id="KW-0539">Nucleus</keyword>
<evidence type="ECO:0000256" key="1">
    <source>
        <dbReference type="ARBA" id="ARBA00004123"/>
    </source>
</evidence>
<dbReference type="Pfam" id="PF00850">
    <property type="entry name" value="Hist_deacetyl"/>
    <property type="match status" value="1"/>
</dbReference>
<dbReference type="PANTHER" id="PTHR10625">
    <property type="entry name" value="HISTONE DEACETYLASE HDAC1-RELATED"/>
    <property type="match status" value="1"/>
</dbReference>
<dbReference type="PANTHER" id="PTHR10625:SF5">
    <property type="entry name" value="HISTONE DEACETYLASE"/>
    <property type="match status" value="1"/>
</dbReference>
<dbReference type="InterPro" id="IPR023696">
    <property type="entry name" value="Ureohydrolase_dom_sf"/>
</dbReference>
<evidence type="ECO:0000259" key="11">
    <source>
        <dbReference type="Pfam" id="PF00850"/>
    </source>
</evidence>
<organism evidence="12 13">
    <name type="scientific">Euplotes crassus</name>
    <dbReference type="NCBI Taxonomy" id="5936"/>
    <lineage>
        <taxon>Eukaryota</taxon>
        <taxon>Sar</taxon>
        <taxon>Alveolata</taxon>
        <taxon>Ciliophora</taxon>
        <taxon>Intramacronucleata</taxon>
        <taxon>Spirotrichea</taxon>
        <taxon>Hypotrichia</taxon>
        <taxon>Euplotida</taxon>
        <taxon>Euplotidae</taxon>
        <taxon>Moneuplotes</taxon>
    </lineage>
</organism>
<dbReference type="GO" id="GO:0040029">
    <property type="term" value="P:epigenetic regulation of gene expression"/>
    <property type="evidence" value="ECO:0007669"/>
    <property type="project" value="TreeGrafter"/>
</dbReference>
<evidence type="ECO:0000313" key="13">
    <source>
        <dbReference type="Proteomes" id="UP001295684"/>
    </source>
</evidence>
<evidence type="ECO:0000256" key="2">
    <source>
        <dbReference type="ARBA" id="ARBA00007738"/>
    </source>
</evidence>
<sequence length="398" mass="45405">METTQQESQDETKKPEELSVEEEKAKHELALYYNERVKLHPNNKEELRERCELIYTNLKNENILKSKMLTQPTFELIPVEYLAKIHSQSLIDKVLSFEEYDENIITSVFGEDNYENKHTTEAARIAAGGAYQAMKDVLSSTSTVKSAFALVRPPGHHSCVSETDGYCFFNNAAVAATYAKELFGLKKILILDWDVHHGDGTQEIFYNDPEVFYMSMHRWENGIYFPSKETSNYTFTGGENAKGFNLNIPWNTTKTILEPSSVGTKEYKYLFENLLFGIIEEYAPEFIILSAGFDSAKGDPLGQQQVEHEFYYWACQNLQKLCPKIMLLLEGGYNKYTIVNCSTLCVQALMGYEKAIHLEDSKIEDILPEAIESIKNAASAHSEYWNTAKTLTEQIGKE</sequence>
<evidence type="ECO:0000256" key="9">
    <source>
        <dbReference type="ARBA" id="ARBA00023242"/>
    </source>
</evidence>
<dbReference type="InterPro" id="IPR037138">
    <property type="entry name" value="His_deacetylse_dom_sf"/>
</dbReference>
<keyword evidence="7" id="KW-0805">Transcription regulation</keyword>
<accession>A0AAD1ULJ9</accession>
<evidence type="ECO:0000256" key="3">
    <source>
        <dbReference type="ARBA" id="ARBA00012111"/>
    </source>
</evidence>
<evidence type="ECO:0000256" key="4">
    <source>
        <dbReference type="ARBA" id="ARBA00022491"/>
    </source>
</evidence>
<dbReference type="EMBL" id="CAMPGE010012277">
    <property type="protein sequence ID" value="CAI2371054.1"/>
    <property type="molecule type" value="Genomic_DNA"/>
</dbReference>
<reference evidence="12" key="1">
    <citation type="submission" date="2023-07" db="EMBL/GenBank/DDBJ databases">
        <authorList>
            <consortium name="AG Swart"/>
            <person name="Singh M."/>
            <person name="Singh A."/>
            <person name="Seah K."/>
            <person name="Emmerich C."/>
        </authorList>
    </citation>
    <scope>NUCLEOTIDE SEQUENCE</scope>
    <source>
        <strain evidence="12">DP1</strain>
    </source>
</reference>
<protein>
    <recommendedName>
        <fullName evidence="3">histone deacetylase</fullName>
        <ecNumber evidence="3">3.5.1.98</ecNumber>
    </recommendedName>
</protein>
<evidence type="ECO:0000313" key="12">
    <source>
        <dbReference type="EMBL" id="CAI2371054.1"/>
    </source>
</evidence>
<comment type="similarity">
    <text evidence="2">Belongs to the histone deacetylase family. HD type 2 subfamily.</text>
</comment>
<feature type="region of interest" description="Disordered" evidence="10">
    <location>
        <begin position="1"/>
        <end position="22"/>
    </location>
</feature>
<dbReference type="InterPro" id="IPR000286">
    <property type="entry name" value="HDACs"/>
</dbReference>
<comment type="subcellular location">
    <subcellularLocation>
        <location evidence="1">Nucleus</location>
    </subcellularLocation>
</comment>
<feature type="domain" description="Histone deacetylase" evidence="11">
    <location>
        <begin position="48"/>
        <end position="349"/>
    </location>
</feature>
<dbReference type="AlphaFoldDB" id="A0AAD1ULJ9"/>
<dbReference type="PRINTS" id="PR01270">
    <property type="entry name" value="HDASUPER"/>
</dbReference>
<dbReference type="GO" id="GO:0005737">
    <property type="term" value="C:cytoplasm"/>
    <property type="evidence" value="ECO:0007669"/>
    <property type="project" value="TreeGrafter"/>
</dbReference>
<gene>
    <name evidence="12" type="ORF">ECRASSUSDP1_LOCUS12374</name>
</gene>
<keyword evidence="5" id="KW-0378">Hydrolase</keyword>
<evidence type="ECO:0000256" key="10">
    <source>
        <dbReference type="SAM" id="MobiDB-lite"/>
    </source>
</evidence>
<dbReference type="InterPro" id="IPR023801">
    <property type="entry name" value="His_deacetylse_dom"/>
</dbReference>
<evidence type="ECO:0000256" key="8">
    <source>
        <dbReference type="ARBA" id="ARBA00023163"/>
    </source>
</evidence>